<organism evidence="2 3">
    <name type="scientific">Halomonas urmiana</name>
    <dbReference type="NCBI Taxonomy" id="490901"/>
    <lineage>
        <taxon>Bacteria</taxon>
        <taxon>Pseudomonadati</taxon>
        <taxon>Pseudomonadota</taxon>
        <taxon>Gammaproteobacteria</taxon>
        <taxon>Oceanospirillales</taxon>
        <taxon>Halomonadaceae</taxon>
        <taxon>Halomonas</taxon>
    </lineage>
</organism>
<dbReference type="Proteomes" id="UP000306973">
    <property type="component" value="Unassembled WGS sequence"/>
</dbReference>
<dbReference type="InterPro" id="IPR011664">
    <property type="entry name" value="Abi_system_AbiD/AbiF-like"/>
</dbReference>
<keyword evidence="3" id="KW-1185">Reference proteome</keyword>
<gene>
    <name evidence="2" type="ORF">FEI13_01330</name>
</gene>
<evidence type="ECO:0000256" key="1">
    <source>
        <dbReference type="SAM" id="MobiDB-lite"/>
    </source>
</evidence>
<feature type="compositionally biased region" description="Polar residues" evidence="1">
    <location>
        <begin position="328"/>
        <end position="341"/>
    </location>
</feature>
<dbReference type="OrthoDB" id="5363652at2"/>
<dbReference type="AlphaFoldDB" id="A0A5R8MM02"/>
<feature type="region of interest" description="Disordered" evidence="1">
    <location>
        <begin position="314"/>
        <end position="341"/>
    </location>
</feature>
<reference evidence="2 3" key="1">
    <citation type="journal article" date="2007" name="Int. J. Syst. Evol. Microbiol.">
        <title>Halomonas saccharevitans sp. nov., Halomonas arcis sp. nov. and Halomonas subterranea sp. nov., halophilic bacteria isolated from hypersaline environments of China.</title>
        <authorList>
            <person name="Xu X.W."/>
            <person name="Wu Y.H."/>
            <person name="Zhou Z."/>
            <person name="Wang C.S."/>
            <person name="Zhou Y.G."/>
            <person name="Zhang H.B."/>
            <person name="Wang Y."/>
            <person name="Wu M."/>
        </authorList>
    </citation>
    <scope>NUCLEOTIDE SEQUENCE [LARGE SCALE GENOMIC DNA]</scope>
    <source>
        <strain evidence="2 3">TBZ3</strain>
    </source>
</reference>
<name>A0A5R8MM02_9GAMM</name>
<proteinExistence type="predicted"/>
<sequence>MTRFNKPALTAREQLDLLVARGLQVRDTERALRLLEVTTLFRLSPYMRPFQHPDDSDHTFRPGSQLADIVQVYRFDSDLRQLMMTALERVEVAIRACISNHMAPTYGPHWYLDRDRFGYRYRFGRMIGDLENTLSSERTKFQREQRQILKSHVPDDVKAQRIESRKRDNYPRFYAETYSDPCLPPSWAALEEMSLGAISHLYQGLAKDRDRKAIAIRFGLPQKVLRSWLHTLTFVRNICAHHARLWNRELGIPPQWPEKLPLPDGETSRDAPRRLFTVLAMLTYLTTQISPDTRWPGRLQALLEEYPDIPRQPMGFPDDWPQRLASLHPQSSAPAGGAQTH</sequence>
<evidence type="ECO:0000313" key="3">
    <source>
        <dbReference type="Proteomes" id="UP000306973"/>
    </source>
</evidence>
<evidence type="ECO:0000313" key="2">
    <source>
        <dbReference type="EMBL" id="TLF53269.1"/>
    </source>
</evidence>
<accession>A0A5R8MM02</accession>
<dbReference type="RefSeq" id="WP_138178874.1">
    <property type="nucleotide sequence ID" value="NZ_VBUI01000002.1"/>
</dbReference>
<comment type="caution">
    <text evidence="2">The sequence shown here is derived from an EMBL/GenBank/DDBJ whole genome shotgun (WGS) entry which is preliminary data.</text>
</comment>
<protein>
    <submittedName>
        <fullName evidence="2">Abi family protein</fullName>
    </submittedName>
</protein>
<dbReference type="Pfam" id="PF07751">
    <property type="entry name" value="Abi_2"/>
    <property type="match status" value="1"/>
</dbReference>
<dbReference type="EMBL" id="VBUI01000002">
    <property type="protein sequence ID" value="TLF53269.1"/>
    <property type="molecule type" value="Genomic_DNA"/>
</dbReference>